<proteinExistence type="predicted"/>
<dbReference type="OMA" id="YECAPDS"/>
<dbReference type="HOGENOM" id="CLU_1343209_0_0_1"/>
<dbReference type="InterPro" id="IPR000073">
    <property type="entry name" value="AB_hydrolase_1"/>
</dbReference>
<dbReference type="Pfam" id="PF00561">
    <property type="entry name" value="Abhydrolase_1"/>
    <property type="match status" value="1"/>
</dbReference>
<dbReference type="EMBL" id="KB446544">
    <property type="protein sequence ID" value="EME39829.1"/>
    <property type="molecule type" value="Genomic_DNA"/>
</dbReference>
<feature type="domain" description="AB hydrolase-1" evidence="1">
    <location>
        <begin position="33"/>
        <end position="191"/>
    </location>
</feature>
<accession>N1PCR3</accession>
<reference evidence="3" key="1">
    <citation type="journal article" date="2012" name="PLoS Genet.">
        <title>The genomes of the fungal plant pathogens Cladosporium fulvum and Dothistroma septosporum reveal adaptation to different hosts and lifestyles but also signatures of common ancestry.</title>
        <authorList>
            <person name="de Wit P.J.G.M."/>
            <person name="van der Burgt A."/>
            <person name="Oekmen B."/>
            <person name="Stergiopoulos I."/>
            <person name="Abd-Elsalam K.A."/>
            <person name="Aerts A.L."/>
            <person name="Bahkali A.H."/>
            <person name="Beenen H.G."/>
            <person name="Chettri P."/>
            <person name="Cox M.P."/>
            <person name="Datema E."/>
            <person name="de Vries R.P."/>
            <person name="Dhillon B."/>
            <person name="Ganley A.R."/>
            <person name="Griffiths S.A."/>
            <person name="Guo Y."/>
            <person name="Hamelin R.C."/>
            <person name="Henrissat B."/>
            <person name="Kabir M.S."/>
            <person name="Jashni M.K."/>
            <person name="Kema G."/>
            <person name="Klaubauf S."/>
            <person name="Lapidus A."/>
            <person name="Levasseur A."/>
            <person name="Lindquist E."/>
            <person name="Mehrabi R."/>
            <person name="Ohm R.A."/>
            <person name="Owen T.J."/>
            <person name="Salamov A."/>
            <person name="Schwelm A."/>
            <person name="Schijlen E."/>
            <person name="Sun H."/>
            <person name="van den Burg H.A."/>
            <person name="van Ham R.C.H.J."/>
            <person name="Zhang S."/>
            <person name="Goodwin S.B."/>
            <person name="Grigoriev I.V."/>
            <person name="Collemare J."/>
            <person name="Bradshaw R.E."/>
        </authorList>
    </citation>
    <scope>NUCLEOTIDE SEQUENCE [LARGE SCALE GENOMIC DNA]</scope>
    <source>
        <strain evidence="3">NZE10 / CBS 128990</strain>
    </source>
</reference>
<dbReference type="AlphaFoldDB" id="N1PCR3"/>
<gene>
    <name evidence="2" type="ORF">DOTSEDRAFT_27783</name>
</gene>
<reference evidence="2 3" key="2">
    <citation type="journal article" date="2012" name="PLoS Pathog.">
        <title>Diverse lifestyles and strategies of plant pathogenesis encoded in the genomes of eighteen Dothideomycetes fungi.</title>
        <authorList>
            <person name="Ohm R.A."/>
            <person name="Feau N."/>
            <person name="Henrissat B."/>
            <person name="Schoch C.L."/>
            <person name="Horwitz B.A."/>
            <person name="Barry K.W."/>
            <person name="Condon B.J."/>
            <person name="Copeland A.C."/>
            <person name="Dhillon B."/>
            <person name="Glaser F."/>
            <person name="Hesse C.N."/>
            <person name="Kosti I."/>
            <person name="LaButti K."/>
            <person name="Lindquist E.A."/>
            <person name="Lucas S."/>
            <person name="Salamov A.A."/>
            <person name="Bradshaw R.E."/>
            <person name="Ciuffetti L."/>
            <person name="Hamelin R.C."/>
            <person name="Kema G.H.J."/>
            <person name="Lawrence C."/>
            <person name="Scott J.A."/>
            <person name="Spatafora J.W."/>
            <person name="Turgeon B.G."/>
            <person name="de Wit P.J.G.M."/>
            <person name="Zhong S."/>
            <person name="Goodwin S.B."/>
            <person name="Grigoriev I.V."/>
        </authorList>
    </citation>
    <scope>NUCLEOTIDE SEQUENCE [LARGE SCALE GENOMIC DNA]</scope>
    <source>
        <strain evidence="3">NZE10 / CBS 128990</strain>
    </source>
</reference>
<dbReference type="InterPro" id="IPR029058">
    <property type="entry name" value="AB_hydrolase_fold"/>
</dbReference>
<keyword evidence="3" id="KW-1185">Reference proteome</keyword>
<dbReference type="SUPFAM" id="SSF53474">
    <property type="entry name" value="alpha/beta-Hydrolases"/>
    <property type="match status" value="1"/>
</dbReference>
<organism evidence="2 3">
    <name type="scientific">Dothistroma septosporum (strain NZE10 / CBS 128990)</name>
    <name type="common">Red band needle blight fungus</name>
    <name type="synonym">Mycosphaerella pini</name>
    <dbReference type="NCBI Taxonomy" id="675120"/>
    <lineage>
        <taxon>Eukaryota</taxon>
        <taxon>Fungi</taxon>
        <taxon>Dikarya</taxon>
        <taxon>Ascomycota</taxon>
        <taxon>Pezizomycotina</taxon>
        <taxon>Dothideomycetes</taxon>
        <taxon>Dothideomycetidae</taxon>
        <taxon>Mycosphaerellales</taxon>
        <taxon>Mycosphaerellaceae</taxon>
        <taxon>Dothistroma</taxon>
    </lineage>
</organism>
<sequence length="204" mass="22625">MMIQQDNRQHSRWLGNHAPAQVHERFGTLSWNPGGPGLSSISDMSLGRAFSPYIIRHFDLVAMNVRGLDNIEPAHYNMTLSLKPFNSPPVLQTEEAFHKHVADRMLLARSCTDGTGNASNYECAPDSMTVVNVAKDFEIARQLVGDDKVTSAGFSWGSVIAATYAELFPSKMRTLVLDGVLHRWPQDLTDATSSRCTAQNVEDY</sequence>
<evidence type="ECO:0000259" key="1">
    <source>
        <dbReference type="Pfam" id="PF00561"/>
    </source>
</evidence>
<dbReference type="Proteomes" id="UP000016933">
    <property type="component" value="Unassembled WGS sequence"/>
</dbReference>
<dbReference type="Gene3D" id="3.40.50.1820">
    <property type="entry name" value="alpha/beta hydrolase"/>
    <property type="match status" value="1"/>
</dbReference>
<protein>
    <recommendedName>
        <fullName evidence="1">AB hydrolase-1 domain-containing protein</fullName>
    </recommendedName>
</protein>
<name>N1PCR3_DOTSN</name>
<dbReference type="eggNOG" id="ENOG502QXCY">
    <property type="taxonomic scope" value="Eukaryota"/>
</dbReference>
<evidence type="ECO:0000313" key="3">
    <source>
        <dbReference type="Proteomes" id="UP000016933"/>
    </source>
</evidence>
<dbReference type="OrthoDB" id="425534at2759"/>
<evidence type="ECO:0000313" key="2">
    <source>
        <dbReference type="EMBL" id="EME39829.1"/>
    </source>
</evidence>